<keyword evidence="4 8" id="KW-0808">Transferase</keyword>
<dbReference type="PROSITE" id="PS50237">
    <property type="entry name" value="HECT"/>
    <property type="match status" value="2"/>
</dbReference>
<sequence>MLDDTKDGIYMLNSTDGCYRDAAQFPPGDRPGRYWRGNDLCWSNLREVLERRDWPSMGRAMWWDRVAAVGSPIVKWMDLREKKQKDTRGCGDPKPKPTIFRREAQRLQNQSTELTAQPGYRLMMGRVYKRFFRENPFHGKPMLYPFDMEWYYTRVLDQWSVAWNWNSTDPSTPFQVRMWDGQNVSEKIFNEKGQWKDWLQMVLESAIAPDGAFDEDCLKCVRTTCSDSDVYMKQQFYLERMESGDVFPILGTGRNGTQPMASQMAGKYHFLGKWMAKAYLLQEDVFAPASFHQLIYDSLVAGEPVKPQTEAHYSEQDTIQDRFVAGPGEDPGTGTYAHQDCYVPLYRDEGMWESLNVTWGLVAPNGSEPSDSVPLDSAREYTQQTCLEVWNRDVVEPVEAIVKGFREMIPAETFWKKLKGASQLKRLIEGSQEVDVDNFLARVVWQGGPWSGADRQVMEEVMRELGKQGSGLPILKQPLSKLLRYITGSSTEPVHAEDEFLGEPLEKIVFVKADTDDGQCHLPQSLKDSHLWVAAPCLIEKALLMEQLHLQIISPSYTKQLGEQTHLLGFDDVLLAGMLAGESRERTYEKQPPVSQGLRGEAQVEFNFTLLLLHDLTFKEDIQVDVEESNASVFQQMLSTLHNSTQWEWDWSKIRISVFDDFRIVYSGSNSDLSVSEGRKKEWLQLVLESAVCPSEELLSGPATANGLACLSGECENLTTPQYFLKNLPSGDVVPIHSAGKLSAGAKNHFYVLGKWIARAYIIDPRVFAPLPLHNFIYESLVAGKPTATIGAAHYSKDDTIEEGFSLEDVGPYAWKSCDAVQDCWVPVKGKRDADTGKYVQDDCYVPLYRSPDTWKELDIKWGAAAPNGVEPYDSVPYERAREYTEQNCRYLWETGFADPVEEIIKGFREVIPTDKMFWKKLQGASHLKQLVEGSHEVDAESFLARVVWQGPWSEADRQMMEGVMGELHQQGSGLPIQKKPLSKLLRYITGSSRKPVPELDGFVNETSHKIVFVKDGTDDDKCHRPLSVQNNRLWVSEECLTSKALLMEQFDRPLVSPQTGQDIHLLGFMDDFLDAENERRKLKGQPLLDTGLRGLAQRGFDIIDAEWPRLEVNRQGNTSVFQQTQAEFRAVPTRLYVKWGKISFAGEAGVDAGGLKKEWLQLVLETAVLPDANDKSKENLECLRGECENITTVQYFLETLPSGDVVPIMHSGHGKLSAGAKEHFHFIGKWMARAYVIENMVSAPLSFHDLIYKSLIAGTPRPPQVQAVHYSEEDKIKDQARARDECEWLVAVSGSRRPQEVGSYGWRSCDGVQDPETGKYTEEGCYKPLYRAGDMWEWLYNEWGPAAPDGVEPSDLVPFERAREYTERNCRYLWETDFAEPVQEIIDGFREVVGGKLFWRKLKGESELKELIEGSQEVDLEALLAAAMWDGTWSSSDKDVFKAVLGELRKEGEGEGKAMLEKPLNRLLRFFTGAYKAPLKGWASAPPKFQKKMKPRCEPLTSHTCFNTLEIPTPCLEKKENLMEMMKESIAVQDFGQV</sequence>
<evidence type="ECO:0000256" key="6">
    <source>
        <dbReference type="PROSITE-ProRule" id="PRU00104"/>
    </source>
</evidence>
<feature type="domain" description="HECT" evidence="7">
    <location>
        <begin position="1125"/>
        <end position="1513"/>
    </location>
</feature>
<dbReference type="SUPFAM" id="SSF56204">
    <property type="entry name" value="Hect, E3 ligase catalytic domain"/>
    <property type="match status" value="3"/>
</dbReference>
<dbReference type="GO" id="GO:0016740">
    <property type="term" value="F:transferase activity"/>
    <property type="evidence" value="ECO:0007669"/>
    <property type="project" value="UniProtKB-KW"/>
</dbReference>
<comment type="pathway">
    <text evidence="2">Protein modification; protein ubiquitination.</text>
</comment>
<reference evidence="8 9" key="1">
    <citation type="submission" date="2024-02" db="EMBL/GenBank/DDBJ databases">
        <authorList>
            <person name="Chen Y."/>
            <person name="Shah S."/>
            <person name="Dougan E. K."/>
            <person name="Thang M."/>
            <person name="Chan C."/>
        </authorList>
    </citation>
    <scope>NUCLEOTIDE SEQUENCE [LARGE SCALE GENOMIC DNA]</scope>
</reference>
<dbReference type="EMBL" id="CAXAMM010039840">
    <property type="protein sequence ID" value="CAK9089402.1"/>
    <property type="molecule type" value="Genomic_DNA"/>
</dbReference>
<protein>
    <recommendedName>
        <fullName evidence="3">HECT-type E3 ubiquitin transferase</fullName>
        <ecNumber evidence="3">2.3.2.26</ecNumber>
    </recommendedName>
</protein>
<feature type="active site" description="Glycyl thioester intermediate" evidence="6">
    <location>
        <position position="537"/>
    </location>
</feature>
<evidence type="ECO:0000256" key="4">
    <source>
        <dbReference type="ARBA" id="ARBA00022679"/>
    </source>
</evidence>
<organism evidence="8 9">
    <name type="scientific">Durusdinium trenchii</name>
    <dbReference type="NCBI Taxonomy" id="1381693"/>
    <lineage>
        <taxon>Eukaryota</taxon>
        <taxon>Sar</taxon>
        <taxon>Alveolata</taxon>
        <taxon>Dinophyceae</taxon>
        <taxon>Suessiales</taxon>
        <taxon>Symbiodiniaceae</taxon>
        <taxon>Durusdinium</taxon>
    </lineage>
</organism>
<dbReference type="Gene3D" id="3.90.1750.10">
    <property type="entry name" value="Hect, E3 ligase catalytic domains"/>
    <property type="match status" value="1"/>
</dbReference>
<evidence type="ECO:0000256" key="2">
    <source>
        <dbReference type="ARBA" id="ARBA00004906"/>
    </source>
</evidence>
<evidence type="ECO:0000256" key="3">
    <source>
        <dbReference type="ARBA" id="ARBA00012485"/>
    </source>
</evidence>
<dbReference type="Gene3D" id="3.30.2410.10">
    <property type="entry name" value="Hect, E3 ligase catalytic domain"/>
    <property type="match status" value="1"/>
</dbReference>
<accession>A0ABP0QMG3</accession>
<dbReference type="Proteomes" id="UP001642464">
    <property type="component" value="Unassembled WGS sequence"/>
</dbReference>
<dbReference type="PANTHER" id="PTHR11254:SF67">
    <property type="entry name" value="E3 UBIQUITIN-PROTEIN LIGASE HUWE1"/>
    <property type="match status" value="1"/>
</dbReference>
<dbReference type="InterPro" id="IPR000569">
    <property type="entry name" value="HECT_dom"/>
</dbReference>
<name>A0ABP0QMG3_9DINO</name>
<evidence type="ECO:0000256" key="1">
    <source>
        <dbReference type="ARBA" id="ARBA00000885"/>
    </source>
</evidence>
<gene>
    <name evidence="8" type="ORF">SCF082_LOCUS42181</name>
</gene>
<comment type="catalytic activity">
    <reaction evidence="1">
        <text>S-ubiquitinyl-[E2 ubiquitin-conjugating enzyme]-L-cysteine + [acceptor protein]-L-lysine = [E2 ubiquitin-conjugating enzyme]-L-cysteine + N(6)-ubiquitinyl-[acceptor protein]-L-lysine.</text>
        <dbReference type="EC" id="2.3.2.26"/>
    </reaction>
</comment>
<evidence type="ECO:0000313" key="8">
    <source>
        <dbReference type="EMBL" id="CAK9089402.1"/>
    </source>
</evidence>
<dbReference type="Pfam" id="PF00632">
    <property type="entry name" value="HECT"/>
    <property type="match status" value="3"/>
</dbReference>
<dbReference type="InterPro" id="IPR035983">
    <property type="entry name" value="Hect_E3_ubiquitin_ligase"/>
</dbReference>
<dbReference type="SMART" id="SM00119">
    <property type="entry name" value="HECTc"/>
    <property type="match status" value="1"/>
</dbReference>
<evidence type="ECO:0000313" key="9">
    <source>
        <dbReference type="Proteomes" id="UP001642464"/>
    </source>
</evidence>
<evidence type="ECO:0000256" key="5">
    <source>
        <dbReference type="ARBA" id="ARBA00022786"/>
    </source>
</evidence>
<feature type="active site" description="Glycyl thioester intermediate" evidence="6">
    <location>
        <position position="1506"/>
    </location>
</feature>
<dbReference type="InterPro" id="IPR050409">
    <property type="entry name" value="E3_ubiq-protein_ligase"/>
</dbReference>
<dbReference type="EC" id="2.3.2.26" evidence="3"/>
<feature type="domain" description="HECT" evidence="7">
    <location>
        <begin position="373"/>
        <end position="538"/>
    </location>
</feature>
<dbReference type="PANTHER" id="PTHR11254">
    <property type="entry name" value="HECT DOMAIN UBIQUITIN-PROTEIN LIGASE"/>
    <property type="match status" value="1"/>
</dbReference>
<keyword evidence="9" id="KW-1185">Reference proteome</keyword>
<evidence type="ECO:0000259" key="7">
    <source>
        <dbReference type="PROSITE" id="PS50237"/>
    </source>
</evidence>
<comment type="caution">
    <text evidence="8">The sequence shown here is derived from an EMBL/GenBank/DDBJ whole genome shotgun (WGS) entry which is preliminary data.</text>
</comment>
<keyword evidence="5 6" id="KW-0833">Ubl conjugation pathway</keyword>
<proteinExistence type="predicted"/>